<keyword evidence="3" id="KW-1185">Reference proteome</keyword>
<evidence type="ECO:0000256" key="1">
    <source>
        <dbReference type="SAM" id="MobiDB-lite"/>
    </source>
</evidence>
<comment type="caution">
    <text evidence="2">The sequence shown here is derived from an EMBL/GenBank/DDBJ whole genome shotgun (WGS) entry which is preliminary data.</text>
</comment>
<reference evidence="2 3" key="1">
    <citation type="journal article" date="2024" name="J Genomics">
        <title>Draft genome sequencing and assembly of Favolaschia claudopus CIRM-BRFM 2984 isolated from oak limbs.</title>
        <authorList>
            <person name="Navarro D."/>
            <person name="Drula E."/>
            <person name="Chaduli D."/>
            <person name="Cazenave R."/>
            <person name="Ahrendt S."/>
            <person name="Wang J."/>
            <person name="Lipzen A."/>
            <person name="Daum C."/>
            <person name="Barry K."/>
            <person name="Grigoriev I.V."/>
            <person name="Favel A."/>
            <person name="Rosso M.N."/>
            <person name="Martin F."/>
        </authorList>
    </citation>
    <scope>NUCLEOTIDE SEQUENCE [LARGE SCALE GENOMIC DNA]</scope>
    <source>
        <strain evidence="2 3">CIRM-BRFM 2984</strain>
    </source>
</reference>
<organism evidence="2 3">
    <name type="scientific">Favolaschia claudopus</name>
    <dbReference type="NCBI Taxonomy" id="2862362"/>
    <lineage>
        <taxon>Eukaryota</taxon>
        <taxon>Fungi</taxon>
        <taxon>Dikarya</taxon>
        <taxon>Basidiomycota</taxon>
        <taxon>Agaricomycotina</taxon>
        <taxon>Agaricomycetes</taxon>
        <taxon>Agaricomycetidae</taxon>
        <taxon>Agaricales</taxon>
        <taxon>Marasmiineae</taxon>
        <taxon>Mycenaceae</taxon>
        <taxon>Favolaschia</taxon>
    </lineage>
</organism>
<evidence type="ECO:0000313" key="2">
    <source>
        <dbReference type="EMBL" id="KAK7042844.1"/>
    </source>
</evidence>
<gene>
    <name evidence="2" type="ORF">R3P38DRAFT_2768334</name>
</gene>
<name>A0AAW0CSV7_9AGAR</name>
<dbReference type="Proteomes" id="UP001362999">
    <property type="component" value="Unassembled WGS sequence"/>
</dbReference>
<protein>
    <submittedName>
        <fullName evidence="2">Uncharacterized protein</fullName>
    </submittedName>
</protein>
<proteinExistence type="predicted"/>
<sequence>MPASQNFREGEYRDKNRRRNRRCGERYGSGGARDEEDGMAEIGRRGGAGMRAKTYPDFQVGRGRQGRCNGVRDFAGWAALGHEGRPGDIGIGWDRRLVDGVRVRVSTTAANRVSRRRYFSIHSRVVSKGEDNGGRPGRLQACRMRTGGLGGRLVVLVFDGGTRRISFLMMRSFWRMRSSSRGWICASGLVFAGPNWSVIRFSQDRVALVYGLFVAKGRNGPLREGEC</sequence>
<evidence type="ECO:0000313" key="3">
    <source>
        <dbReference type="Proteomes" id="UP001362999"/>
    </source>
</evidence>
<feature type="region of interest" description="Disordered" evidence="1">
    <location>
        <begin position="1"/>
        <end position="37"/>
    </location>
</feature>
<dbReference type="AlphaFoldDB" id="A0AAW0CSV7"/>
<accession>A0AAW0CSV7</accession>
<dbReference type="EMBL" id="JAWWNJ010000013">
    <property type="protein sequence ID" value="KAK7042844.1"/>
    <property type="molecule type" value="Genomic_DNA"/>
</dbReference>